<accession>A0ABX9A6Y8</accession>
<keyword evidence="2" id="KW-1185">Reference proteome</keyword>
<organism evidence="1 2">
    <name type="scientific">Qipengyuania gelatinilytica</name>
    <dbReference type="NCBI Taxonomy" id="2867231"/>
    <lineage>
        <taxon>Bacteria</taxon>
        <taxon>Pseudomonadati</taxon>
        <taxon>Pseudomonadota</taxon>
        <taxon>Alphaproteobacteria</taxon>
        <taxon>Sphingomonadales</taxon>
        <taxon>Erythrobacteraceae</taxon>
        <taxon>Qipengyuania</taxon>
    </lineage>
</organism>
<evidence type="ECO:0000313" key="2">
    <source>
        <dbReference type="Proteomes" id="UP000824321"/>
    </source>
</evidence>
<dbReference type="EMBL" id="CP081294">
    <property type="protein sequence ID" value="QZD95557.1"/>
    <property type="molecule type" value="Genomic_DNA"/>
</dbReference>
<gene>
    <name evidence="1" type="ORF">K3136_02180</name>
</gene>
<name>A0ABX9A6Y8_9SPHN</name>
<sequence>MAPQLLAFPHSVETEIGTIHSEKPLDAAMVRESVQSVQARMSTTPLASTSESRPIFITDGGWRWHWLAVSSSGSLAITRPLNTAVVVNKADPESGKIASIGGERTLGSVLAHEFTHGLIRRRFGILRSMAFPQWKVEGYCDYVAGESTLSDEQAAALKSSGTDSPALVYFHGRRRVAEILAQNGGSVDQLFNTED</sequence>
<proteinExistence type="predicted"/>
<reference evidence="1 2" key="1">
    <citation type="submission" date="2021-08" db="EMBL/GenBank/DDBJ databases">
        <title>Comparative Genomics Analysis of the Genus Qipengyuania Reveals Extensive Genetic Diversity and Metabolic Versatility, Including the Description of Fifteen Novel Species.</title>
        <authorList>
            <person name="Liu Y."/>
        </authorList>
    </citation>
    <scope>NUCLEOTIDE SEQUENCE [LARGE SCALE GENOMIC DNA]</scope>
    <source>
        <strain evidence="1 2">1NDH1</strain>
    </source>
</reference>
<dbReference type="Proteomes" id="UP000824321">
    <property type="component" value="Chromosome"/>
</dbReference>
<protein>
    <submittedName>
        <fullName evidence="1">Uncharacterized protein</fullName>
    </submittedName>
</protein>
<dbReference type="RefSeq" id="WP_221431296.1">
    <property type="nucleotide sequence ID" value="NZ_CP081294.1"/>
</dbReference>
<evidence type="ECO:0000313" key="1">
    <source>
        <dbReference type="EMBL" id="QZD95557.1"/>
    </source>
</evidence>